<evidence type="ECO:0000313" key="5">
    <source>
        <dbReference type="EMBL" id="EMS81369.1"/>
    </source>
</evidence>
<dbReference type="PIRSF" id="PIRSF003073">
    <property type="entry name" value="DNAC_TnpB_IstB"/>
    <property type="match status" value="1"/>
</dbReference>
<dbReference type="InterPro" id="IPR047661">
    <property type="entry name" value="IstB"/>
</dbReference>
<comment type="caution">
    <text evidence="5">The sequence shown here is derived from an EMBL/GenBank/DDBJ whole genome shotgun (WGS) entry which is preliminary data.</text>
</comment>
<keyword evidence="3" id="KW-0067">ATP-binding</keyword>
<proteinExistence type="inferred from homology"/>
<dbReference type="InterPro" id="IPR002611">
    <property type="entry name" value="IstB_ATP-bd"/>
</dbReference>
<dbReference type="InterPro" id="IPR020591">
    <property type="entry name" value="Chromosome_initiator_DnaA-like"/>
</dbReference>
<dbReference type="PATRIC" id="fig|1286635.3.peg.539"/>
<dbReference type="GO" id="GO:0005524">
    <property type="term" value="F:ATP binding"/>
    <property type="evidence" value="ECO:0007669"/>
    <property type="project" value="UniProtKB-KW"/>
</dbReference>
<organism evidence="5 6">
    <name type="scientific">Desulfotignum phosphitoxidans DSM 13687</name>
    <dbReference type="NCBI Taxonomy" id="1286635"/>
    <lineage>
        <taxon>Bacteria</taxon>
        <taxon>Pseudomonadati</taxon>
        <taxon>Thermodesulfobacteriota</taxon>
        <taxon>Desulfobacteria</taxon>
        <taxon>Desulfobacterales</taxon>
        <taxon>Desulfobacteraceae</taxon>
        <taxon>Desulfotignum</taxon>
    </lineage>
</organism>
<evidence type="ECO:0000313" key="6">
    <source>
        <dbReference type="Proteomes" id="UP000014216"/>
    </source>
</evidence>
<evidence type="ECO:0000259" key="4">
    <source>
        <dbReference type="SMART" id="SM00382"/>
    </source>
</evidence>
<feature type="domain" description="AAA+ ATPase" evidence="4">
    <location>
        <begin position="100"/>
        <end position="233"/>
    </location>
</feature>
<sequence>MASSEALPVLLKQLRLSTIARLWESFLTRAEEEHWRPAQYLAALCEQELNERHSRRIERFTKDSRLPIGKTLVTFDFSQTPTVRPERIEALAQNSDWVKRAENLLFFGPSGVGKTHLAAAISHGLIEQSIRVRYFTTTALVQEMQQARADLQLEKFLAKLDKFSVIILDDLGYVKKTDAETHVLFELIAHRYETGSIIITSNQPFGEWDKIFTDPSMTVAAIDRVVHHATIIEIEADSFRKRQAISRNINTSLGQDLPSGESYT</sequence>
<dbReference type="AlphaFoldDB" id="S0G5X4"/>
<reference evidence="5 6" key="1">
    <citation type="journal article" date="2013" name="Genome Announc.">
        <title>Draft Genome Sequence of Desulfotignum phosphitoxidans DSM 13687 Strain FiPS-3.</title>
        <authorList>
            <person name="Poehlein A."/>
            <person name="Daniel R."/>
            <person name="Simeonova D.D."/>
        </authorList>
    </citation>
    <scope>NUCLEOTIDE SEQUENCE [LARGE SCALE GENOMIC DNA]</scope>
    <source>
        <strain evidence="5 6">DSM 13687</strain>
    </source>
</reference>
<dbReference type="GO" id="GO:0006260">
    <property type="term" value="P:DNA replication"/>
    <property type="evidence" value="ECO:0007669"/>
    <property type="project" value="TreeGrafter"/>
</dbReference>
<dbReference type="InterPro" id="IPR027417">
    <property type="entry name" value="P-loop_NTPase"/>
</dbReference>
<dbReference type="PRINTS" id="PR00051">
    <property type="entry name" value="DNAA"/>
</dbReference>
<dbReference type="SUPFAM" id="SSF52540">
    <property type="entry name" value="P-loop containing nucleoside triphosphate hydrolases"/>
    <property type="match status" value="1"/>
</dbReference>
<dbReference type="PANTHER" id="PTHR30050:SF4">
    <property type="entry name" value="ATP-BINDING PROTEIN RV3427C IN INSERTION SEQUENCE-RELATED"/>
    <property type="match status" value="1"/>
</dbReference>
<dbReference type="OrthoDB" id="8150723at2"/>
<dbReference type="NCBIfam" id="NF038214">
    <property type="entry name" value="IS21_help_AAA"/>
    <property type="match status" value="1"/>
</dbReference>
<evidence type="ECO:0000256" key="3">
    <source>
        <dbReference type="ARBA" id="ARBA00022840"/>
    </source>
</evidence>
<dbReference type="EMBL" id="APJX01000001">
    <property type="protein sequence ID" value="EMS81369.1"/>
    <property type="molecule type" value="Genomic_DNA"/>
</dbReference>
<dbReference type="Proteomes" id="UP000014216">
    <property type="component" value="Unassembled WGS sequence"/>
</dbReference>
<dbReference type="InterPro" id="IPR003593">
    <property type="entry name" value="AAA+_ATPase"/>
</dbReference>
<comment type="similarity">
    <text evidence="1">Belongs to the IS21/IS1162 putative ATP-binding protein family.</text>
</comment>
<evidence type="ECO:0000256" key="2">
    <source>
        <dbReference type="ARBA" id="ARBA00022741"/>
    </source>
</evidence>
<keyword evidence="2" id="KW-0547">Nucleotide-binding</keyword>
<dbReference type="RefSeq" id="WP_006964084.1">
    <property type="nucleotide sequence ID" value="NZ_APJX01000001.1"/>
</dbReference>
<name>S0G5X4_9BACT</name>
<dbReference type="Gene3D" id="3.40.50.300">
    <property type="entry name" value="P-loop containing nucleotide triphosphate hydrolases"/>
    <property type="match status" value="1"/>
</dbReference>
<dbReference type="CDD" id="cd00009">
    <property type="entry name" value="AAA"/>
    <property type="match status" value="1"/>
</dbReference>
<dbReference type="SMART" id="SM00382">
    <property type="entry name" value="AAA"/>
    <property type="match status" value="1"/>
</dbReference>
<evidence type="ECO:0000256" key="1">
    <source>
        <dbReference type="ARBA" id="ARBA00008059"/>
    </source>
</evidence>
<gene>
    <name evidence="5" type="ORF">Dpo_1c05100</name>
</gene>
<dbReference type="Pfam" id="PF01695">
    <property type="entry name" value="IstB_IS21"/>
    <property type="match status" value="1"/>
</dbReference>
<protein>
    <submittedName>
        <fullName evidence="5">IstB ATP binding domain-containing protein</fullName>
    </submittedName>
</protein>
<accession>S0G5X4</accession>
<dbReference type="PANTHER" id="PTHR30050">
    <property type="entry name" value="CHROMOSOMAL REPLICATION INITIATOR PROTEIN DNAA"/>
    <property type="match status" value="1"/>
</dbReference>
<keyword evidence="6" id="KW-1185">Reference proteome</keyword>
<dbReference type="InterPro" id="IPR028350">
    <property type="entry name" value="DNAC/IstB-like"/>
</dbReference>